<dbReference type="Proteomes" id="UP000320496">
    <property type="component" value="Chromosome"/>
</dbReference>
<evidence type="ECO:0000313" key="7">
    <source>
        <dbReference type="Proteomes" id="UP000320496"/>
    </source>
</evidence>
<dbReference type="EC" id="2.7.11.1" evidence="6"/>
<dbReference type="InterPro" id="IPR008271">
    <property type="entry name" value="Ser/Thr_kinase_AS"/>
</dbReference>
<proteinExistence type="predicted"/>
<accession>A0A517Z2Y6</accession>
<evidence type="ECO:0000313" key="6">
    <source>
        <dbReference type="EMBL" id="QDU36862.1"/>
    </source>
</evidence>
<dbReference type="PANTHER" id="PTHR43289">
    <property type="entry name" value="MITOGEN-ACTIVATED PROTEIN KINASE KINASE KINASE 20-RELATED"/>
    <property type="match status" value="1"/>
</dbReference>
<dbReference type="Pfam" id="PF00069">
    <property type="entry name" value="Pkinase"/>
    <property type="match status" value="1"/>
</dbReference>
<dbReference type="GO" id="GO:0005524">
    <property type="term" value="F:ATP binding"/>
    <property type="evidence" value="ECO:0007669"/>
    <property type="project" value="UniProtKB-KW"/>
</dbReference>
<evidence type="ECO:0000259" key="5">
    <source>
        <dbReference type="PROSITE" id="PS50011"/>
    </source>
</evidence>
<dbReference type="RefSeq" id="WP_145367484.1">
    <property type="nucleotide sequence ID" value="NZ_CP036275.1"/>
</dbReference>
<dbReference type="InterPro" id="IPR011009">
    <property type="entry name" value="Kinase-like_dom_sf"/>
</dbReference>
<evidence type="ECO:0000256" key="3">
    <source>
        <dbReference type="ARBA" id="ARBA00022777"/>
    </source>
</evidence>
<protein>
    <submittedName>
        <fullName evidence="6">Serine/threonine-protein kinase StkP</fullName>
        <ecNumber evidence="6">2.7.11.1</ecNumber>
    </submittedName>
</protein>
<dbReference type="KEGG" id="mri:Mal4_11630"/>
<evidence type="ECO:0000256" key="2">
    <source>
        <dbReference type="ARBA" id="ARBA00022741"/>
    </source>
</evidence>
<dbReference type="SUPFAM" id="SSF56112">
    <property type="entry name" value="Protein kinase-like (PK-like)"/>
    <property type="match status" value="1"/>
</dbReference>
<dbReference type="AlphaFoldDB" id="A0A517Z2Y6"/>
<dbReference type="Gene3D" id="3.30.200.20">
    <property type="entry name" value="Phosphorylase Kinase, domain 1"/>
    <property type="match status" value="1"/>
</dbReference>
<evidence type="ECO:0000256" key="4">
    <source>
        <dbReference type="ARBA" id="ARBA00022840"/>
    </source>
</evidence>
<dbReference type="PROSITE" id="PS50011">
    <property type="entry name" value="PROTEIN_KINASE_DOM"/>
    <property type="match status" value="1"/>
</dbReference>
<dbReference type="Gene3D" id="1.10.510.10">
    <property type="entry name" value="Transferase(Phosphotransferase) domain 1"/>
    <property type="match status" value="1"/>
</dbReference>
<dbReference type="PROSITE" id="PS00108">
    <property type="entry name" value="PROTEIN_KINASE_ST"/>
    <property type="match status" value="1"/>
</dbReference>
<evidence type="ECO:0000256" key="1">
    <source>
        <dbReference type="ARBA" id="ARBA00022679"/>
    </source>
</evidence>
<dbReference type="CDD" id="cd14014">
    <property type="entry name" value="STKc_PknB_like"/>
    <property type="match status" value="1"/>
</dbReference>
<dbReference type="OrthoDB" id="6111975at2"/>
<keyword evidence="4" id="KW-0067">ATP-binding</keyword>
<name>A0A517Z2Y6_9PLAN</name>
<dbReference type="SMART" id="SM00220">
    <property type="entry name" value="S_TKc"/>
    <property type="match status" value="1"/>
</dbReference>
<feature type="domain" description="Protein kinase" evidence="5">
    <location>
        <begin position="50"/>
        <end position="347"/>
    </location>
</feature>
<keyword evidence="3 6" id="KW-0418">Kinase</keyword>
<dbReference type="EMBL" id="CP036275">
    <property type="protein sequence ID" value="QDU36862.1"/>
    <property type="molecule type" value="Genomic_DNA"/>
</dbReference>
<dbReference type="GO" id="GO:0004674">
    <property type="term" value="F:protein serine/threonine kinase activity"/>
    <property type="evidence" value="ECO:0007669"/>
    <property type="project" value="UniProtKB-EC"/>
</dbReference>
<dbReference type="InterPro" id="IPR000719">
    <property type="entry name" value="Prot_kinase_dom"/>
</dbReference>
<reference evidence="6 7" key="1">
    <citation type="submission" date="2019-02" db="EMBL/GenBank/DDBJ databases">
        <title>Deep-cultivation of Planctomycetes and their phenomic and genomic characterization uncovers novel biology.</title>
        <authorList>
            <person name="Wiegand S."/>
            <person name="Jogler M."/>
            <person name="Boedeker C."/>
            <person name="Pinto D."/>
            <person name="Vollmers J."/>
            <person name="Rivas-Marin E."/>
            <person name="Kohn T."/>
            <person name="Peeters S.H."/>
            <person name="Heuer A."/>
            <person name="Rast P."/>
            <person name="Oberbeckmann S."/>
            <person name="Bunk B."/>
            <person name="Jeske O."/>
            <person name="Meyerdierks A."/>
            <person name="Storesund J.E."/>
            <person name="Kallscheuer N."/>
            <person name="Luecker S."/>
            <person name="Lage O.M."/>
            <person name="Pohl T."/>
            <person name="Merkel B.J."/>
            <person name="Hornburger P."/>
            <person name="Mueller R.-W."/>
            <person name="Bruemmer F."/>
            <person name="Labrenz M."/>
            <person name="Spormann A.M."/>
            <person name="Op den Camp H."/>
            <person name="Overmann J."/>
            <person name="Amann R."/>
            <person name="Jetten M.S.M."/>
            <person name="Mascher T."/>
            <person name="Medema M.H."/>
            <person name="Devos D.P."/>
            <person name="Kaster A.-K."/>
            <person name="Ovreas L."/>
            <person name="Rohde M."/>
            <person name="Galperin M.Y."/>
            <person name="Jogler C."/>
        </authorList>
    </citation>
    <scope>NUCLEOTIDE SEQUENCE [LARGE SCALE GENOMIC DNA]</scope>
    <source>
        <strain evidence="6 7">Mal4</strain>
    </source>
</reference>
<dbReference type="PANTHER" id="PTHR43289:SF6">
    <property type="entry name" value="SERINE_THREONINE-PROTEIN KINASE NEKL-3"/>
    <property type="match status" value="1"/>
</dbReference>
<keyword evidence="7" id="KW-1185">Reference proteome</keyword>
<sequence>MKDDSFILEPTLPYGTPTRTFADVNAETARTAERYKEIVSQSEVSWDVSYRLVKKLGSGGQGVVFLADRGGAFGVTFRLALKFFRPDGYPDIEVYREDMARLARVAMHLARIQQDHLLDVYNVVEYDGIQVLAMEWVDGFDLRCLLTPGILERVKANVDRDRWEYVNDVIVTRTPVQLRLKPGVAIAILRECLEGLGALHREGLVHGDLKPANIMVKRTGNCKIIDFGSALNLDEPPSRPTWTPRYAAVEVLEGGRQTQASDLASLGYILFEMLSGQFPFTDCEDGVEMVAAKHELPDRLEELLPPEVAANDTLINLLRGLIAPDPAERFVNAEQADLADGGATEFQRQLVKGDLAAEYANEIRHWLSELD</sequence>
<keyword evidence="1 6" id="KW-0808">Transferase</keyword>
<keyword evidence="2" id="KW-0547">Nucleotide-binding</keyword>
<gene>
    <name evidence="6" type="primary">stkP_3</name>
    <name evidence="6" type="ORF">Mal4_11630</name>
</gene>
<organism evidence="6 7">
    <name type="scientific">Maioricimonas rarisocia</name>
    <dbReference type="NCBI Taxonomy" id="2528026"/>
    <lineage>
        <taxon>Bacteria</taxon>
        <taxon>Pseudomonadati</taxon>
        <taxon>Planctomycetota</taxon>
        <taxon>Planctomycetia</taxon>
        <taxon>Planctomycetales</taxon>
        <taxon>Planctomycetaceae</taxon>
        <taxon>Maioricimonas</taxon>
    </lineage>
</organism>